<sequence>MYAEGAEIENTSVVRQASEFDPLLGEGEEEFRKPFYRARPLWLVPFAITAALVRGMTLAPRIEVFTQLSCNRLYGHDRYNHTKISISIPTTHTIPQEAVTPFYFSLDPLGPPLHPHQLHRAATRPNVTLLSGLSVNDDDEGEGDPRRLPSQRCLGDPAVQAGAARLQTMMTTTMGLLSALTTGWWGHFGERHGRTKVLAIVTLGLFLTDLTFILVSTPSSPFSAHGHKLLVLAPIVEGLLGGWSTLSSATSAYLSDCTSSGSRAYIFSRFAGVFYIGLSAGPSIGGYLIRNPLWKSERTDGALSVTCVFWVAIICSFVNFVLVLFVFPESLDKVKRQRALAEHHVKASVKGKARADDAEIDGQGSGASGEERAEARQGIVRSFLKPLALFLPAVVYEGGVRKRRDWSLTFLAAALFGSTLSNGVHQVKYLYAVHVYEWGAGQLSYYISFLSGARAVFLLILCPWIIRTFKPKPQPEIEPDSGTNEPVTKTKKPKPTKSHLAREISFDLIMTRFSLMIDILSNTFVTLGPMPAVHTLGGAASFWTQESQSLFVLATALSSMGSGAGPAMQSLALCIVQVRGLDAAAAGGKVAATANEGGVGQLFGALAVLQTLGQMILGPMIFGLVYSGTVAAYPKGVFVTAAGLLFCSLMLVMLVRGPVIPNAGGPVPGRSIKKGKRKAQDGERGRSRVSKDLRGEPNTGLRVSCVAIVALVVPVAIPAVLPRPLALVAAVDVVCPAAVAHVVGYDLGTHKCRSRPLHYTSFTTPSVTFNAPALSASTRSASSLACPPQTHPTYLSSTQDLLARFHLLPAYDRYVRPFAAPAETGLDQAAPPPVTLGATGTVDKGKGKEVDGLPATPGAADGGDGDDDEGGKGDKKKRNNYKHLIKGIPGKHSTKKDDYLTTMMQVPPKQRIHITPFDLKTQREAFTVSLEGLKGWNPGALVLESAQAREDRKRRKEAKRLQKLQVQAQNQAALAASVAPPQPIQAPVPTSATASSFHRPLHTSVFNAVPGVQRPSSTVPVPGSTATKPAIARPGSTVPRPGSTVSRPGSAKPTVTPVQVPLGRVSTPLRSGVVGPGTPLRTTVTPASANPYQLSIDSDKRGKKRERDDVTVAGNVIGATNVNGNIAATNPPKAVLNAKAGTAGIRPRPIKKQRMDMQGQARDVAVTQQPTPQGV</sequence>
<feature type="transmembrane region" description="Helical" evidence="6">
    <location>
        <begin position="301"/>
        <end position="327"/>
    </location>
</feature>
<accession>A0A8H5HF05</accession>
<keyword evidence="4 6" id="KW-0472">Membrane</keyword>
<dbReference type="Pfam" id="PF07690">
    <property type="entry name" value="MFS_1"/>
    <property type="match status" value="1"/>
</dbReference>
<feature type="transmembrane region" description="Helical" evidence="6">
    <location>
        <begin position="266"/>
        <end position="289"/>
    </location>
</feature>
<feature type="compositionally biased region" description="Polar residues" evidence="5">
    <location>
        <begin position="1014"/>
        <end position="1027"/>
    </location>
</feature>
<dbReference type="GO" id="GO:0016020">
    <property type="term" value="C:membrane"/>
    <property type="evidence" value="ECO:0007669"/>
    <property type="project" value="UniProtKB-SubCell"/>
</dbReference>
<feature type="region of interest" description="Disordered" evidence="5">
    <location>
        <begin position="1140"/>
        <end position="1175"/>
    </location>
</feature>
<protein>
    <submittedName>
        <fullName evidence="7">Uncharacterized protein</fullName>
    </submittedName>
</protein>
<dbReference type="Proteomes" id="UP000565441">
    <property type="component" value="Unassembled WGS sequence"/>
</dbReference>
<dbReference type="Gene3D" id="1.20.1250.20">
    <property type="entry name" value="MFS general substrate transporter like domains"/>
    <property type="match status" value="1"/>
</dbReference>
<feature type="transmembrane region" description="Helical" evidence="6">
    <location>
        <begin position="229"/>
        <end position="254"/>
    </location>
</feature>
<evidence type="ECO:0000313" key="7">
    <source>
        <dbReference type="EMBL" id="KAF5382009.1"/>
    </source>
</evidence>
<dbReference type="PANTHER" id="PTHR23507">
    <property type="entry name" value="ZGC:174356"/>
    <property type="match status" value="1"/>
</dbReference>
<feature type="region of interest" description="Disordered" evidence="5">
    <location>
        <begin position="666"/>
        <end position="695"/>
    </location>
</feature>
<keyword evidence="2 6" id="KW-0812">Transmembrane</keyword>
<dbReference type="InterPro" id="IPR011701">
    <property type="entry name" value="MFS"/>
</dbReference>
<dbReference type="InterPro" id="IPR036259">
    <property type="entry name" value="MFS_trans_sf"/>
</dbReference>
<feature type="compositionally biased region" description="Basic and acidic residues" evidence="5">
    <location>
        <begin position="678"/>
        <end position="695"/>
    </location>
</feature>
<evidence type="ECO:0000256" key="1">
    <source>
        <dbReference type="ARBA" id="ARBA00004141"/>
    </source>
</evidence>
<gene>
    <name evidence="7" type="ORF">D9615_004376</name>
</gene>
<name>A0A8H5HF05_9AGAR</name>
<evidence type="ECO:0000256" key="2">
    <source>
        <dbReference type="ARBA" id="ARBA00022692"/>
    </source>
</evidence>
<proteinExistence type="predicted"/>
<feature type="compositionally biased region" description="Polar residues" evidence="5">
    <location>
        <begin position="1166"/>
        <end position="1175"/>
    </location>
</feature>
<dbReference type="PANTHER" id="PTHR23507:SF1">
    <property type="entry name" value="FI18259P1-RELATED"/>
    <property type="match status" value="1"/>
</dbReference>
<evidence type="ECO:0000256" key="5">
    <source>
        <dbReference type="SAM" id="MobiDB-lite"/>
    </source>
</evidence>
<dbReference type="OrthoDB" id="3026777at2759"/>
<keyword evidence="3 6" id="KW-1133">Transmembrane helix</keyword>
<feature type="region of interest" description="Disordered" evidence="5">
    <location>
        <begin position="1014"/>
        <end position="1055"/>
    </location>
</feature>
<feature type="transmembrane region" description="Helical" evidence="6">
    <location>
        <begin position="445"/>
        <end position="466"/>
    </location>
</feature>
<feature type="transmembrane region" description="Helical" evidence="6">
    <location>
        <begin position="701"/>
        <end position="721"/>
    </location>
</feature>
<evidence type="ECO:0000313" key="8">
    <source>
        <dbReference type="Proteomes" id="UP000565441"/>
    </source>
</evidence>
<evidence type="ECO:0000256" key="4">
    <source>
        <dbReference type="ARBA" id="ARBA00023136"/>
    </source>
</evidence>
<comment type="caution">
    <text evidence="7">The sequence shown here is derived from an EMBL/GenBank/DDBJ whole genome shotgun (WGS) entry which is preliminary data.</text>
</comment>
<dbReference type="EMBL" id="JAACJP010000009">
    <property type="protein sequence ID" value="KAF5382009.1"/>
    <property type="molecule type" value="Genomic_DNA"/>
</dbReference>
<dbReference type="AlphaFoldDB" id="A0A8H5HF05"/>
<feature type="transmembrane region" description="Helical" evidence="6">
    <location>
        <begin position="406"/>
        <end position="425"/>
    </location>
</feature>
<feature type="region of interest" description="Disordered" evidence="5">
    <location>
        <begin position="475"/>
        <end position="496"/>
    </location>
</feature>
<comment type="subcellular location">
    <subcellularLocation>
        <location evidence="1">Membrane</location>
        <topology evidence="1">Multi-pass membrane protein</topology>
    </subcellularLocation>
</comment>
<keyword evidence="8" id="KW-1185">Reference proteome</keyword>
<dbReference type="SUPFAM" id="SSF103473">
    <property type="entry name" value="MFS general substrate transporter"/>
    <property type="match status" value="1"/>
</dbReference>
<feature type="transmembrane region" description="Helical" evidence="6">
    <location>
        <begin position="602"/>
        <end position="625"/>
    </location>
</feature>
<organism evidence="7 8">
    <name type="scientific">Tricholomella constricta</name>
    <dbReference type="NCBI Taxonomy" id="117010"/>
    <lineage>
        <taxon>Eukaryota</taxon>
        <taxon>Fungi</taxon>
        <taxon>Dikarya</taxon>
        <taxon>Basidiomycota</taxon>
        <taxon>Agaricomycotina</taxon>
        <taxon>Agaricomycetes</taxon>
        <taxon>Agaricomycetidae</taxon>
        <taxon>Agaricales</taxon>
        <taxon>Tricholomatineae</taxon>
        <taxon>Lyophyllaceae</taxon>
        <taxon>Tricholomella</taxon>
    </lineage>
</organism>
<feature type="region of interest" description="Disordered" evidence="5">
    <location>
        <begin position="824"/>
        <end position="895"/>
    </location>
</feature>
<evidence type="ECO:0000256" key="3">
    <source>
        <dbReference type="ARBA" id="ARBA00022989"/>
    </source>
</evidence>
<dbReference type="GO" id="GO:0022857">
    <property type="term" value="F:transmembrane transporter activity"/>
    <property type="evidence" value="ECO:0007669"/>
    <property type="project" value="InterPro"/>
</dbReference>
<feature type="compositionally biased region" description="Basic residues" evidence="5">
    <location>
        <begin position="874"/>
        <end position="885"/>
    </location>
</feature>
<feature type="transmembrane region" description="Helical" evidence="6">
    <location>
        <begin position="197"/>
        <end position="217"/>
    </location>
</feature>
<evidence type="ECO:0000256" key="6">
    <source>
        <dbReference type="SAM" id="Phobius"/>
    </source>
</evidence>
<reference evidence="7 8" key="1">
    <citation type="journal article" date="2020" name="ISME J.">
        <title>Uncovering the hidden diversity of litter-decomposition mechanisms in mushroom-forming fungi.</title>
        <authorList>
            <person name="Floudas D."/>
            <person name="Bentzer J."/>
            <person name="Ahren D."/>
            <person name="Johansson T."/>
            <person name="Persson P."/>
            <person name="Tunlid A."/>
        </authorList>
    </citation>
    <scope>NUCLEOTIDE SEQUENCE [LARGE SCALE GENOMIC DNA]</scope>
    <source>
        <strain evidence="7 8">CBS 661.87</strain>
    </source>
</reference>
<feature type="transmembrane region" description="Helical" evidence="6">
    <location>
        <begin position="637"/>
        <end position="655"/>
    </location>
</feature>